<dbReference type="Gene3D" id="3.40.190.10">
    <property type="entry name" value="Periplasmic binding protein-like II"/>
    <property type="match status" value="1"/>
</dbReference>
<organism evidence="2 3">
    <name type="scientific">Paenibacillus eucommiae</name>
    <dbReference type="NCBI Taxonomy" id="1355755"/>
    <lineage>
        <taxon>Bacteria</taxon>
        <taxon>Bacillati</taxon>
        <taxon>Bacillota</taxon>
        <taxon>Bacilli</taxon>
        <taxon>Bacillales</taxon>
        <taxon>Paenibacillaceae</taxon>
        <taxon>Paenibacillus</taxon>
    </lineage>
</organism>
<dbReference type="RefSeq" id="WP_209970256.1">
    <property type="nucleotide sequence ID" value="NZ_JAGGLB010000002.1"/>
</dbReference>
<evidence type="ECO:0000256" key="1">
    <source>
        <dbReference type="SAM" id="MobiDB-lite"/>
    </source>
</evidence>
<evidence type="ECO:0000313" key="2">
    <source>
        <dbReference type="EMBL" id="MBP1989449.1"/>
    </source>
</evidence>
<evidence type="ECO:0000313" key="3">
    <source>
        <dbReference type="Proteomes" id="UP001519287"/>
    </source>
</evidence>
<dbReference type="SUPFAM" id="SSF53850">
    <property type="entry name" value="Periplasmic binding protein-like II"/>
    <property type="match status" value="1"/>
</dbReference>
<protein>
    <submittedName>
        <fullName evidence="2">ABC-type glycerol-3-phosphate transport system substrate-binding protein</fullName>
    </submittedName>
</protein>
<comment type="caution">
    <text evidence="2">The sequence shown here is derived from an EMBL/GenBank/DDBJ whole genome shotgun (WGS) entry which is preliminary data.</text>
</comment>
<gene>
    <name evidence="2" type="ORF">J2Z66_001044</name>
</gene>
<dbReference type="PANTHER" id="PTHR43649:SF27">
    <property type="entry name" value="EXTRACELLULAR SOLUTE-BINDING PROTEIN FAMILY 1"/>
    <property type="match status" value="1"/>
</dbReference>
<proteinExistence type="predicted"/>
<sequence length="1014" mass="113995">MKRRRVYRNLGTLVCGISLLWVTLWGLRSLSQEQLLFPKMEVSSIKLGSAAASSSNALAQTTPLYMQWQREKLTSDVRGDLGISPVRIQAAAYTAVSAESEIAVRRDEQKADVVDWTNERGWLEWNVEVPQDGLYTLVVDYSPLKGSFANVVRGVQIDGSYPYQEAERITLERWWKDGKYPYDRNALGNEIRPEQVELEGWRTVQVANYAVSSEPLLWPLSKGRHTIRLTGGREPVSIASLTLTAPKPIPVYADYVAAAEQKAGTEVEPVTATGTGSLEKDAGQNGWYSVIEAERYTVKSAIGTQTQSVAEPYTSPDPKGRIVYNAIGGERWQQAGDWIEWEFTVPVTGWYAIDLKYLQGYNGRANAYRTVMLDGEVPFREMLHSRLPASSEWDIRSLTDALEQPYLFRLEGGTHRLRLIADSSLINLAVEGLRGTLEDLSVMERDIRIISGNYGTGSSSNLDTGRTWDVRKYDPEIETKLSGMIQRLRSVRDYVDGLNQNVTDPTTAISSAMNSLEELLANVNELPNQVKVFADIQTSINTWIKPMESQGVMLDYIVVRDPEAKPGLKLPNLWDKVSYSAVNFARTFFQSYDLKDLNEEEAITVWVQRGRDYVDLLQKMIEADFTPKTGIRVNVNLMPSTNVLMLGNAAGDQPDIALGIGMETPVDYAMRGAAADLSQFPGFEDVLKRFNPGVMRSYAYNGGMYALPETQTFMVMFYRTDVLERLRLTPPDTWDDVLELLPTLQENGMDIYYPTKEFVMPFYQLGAEFYTADGMSTTIDSKAGQAAFKRWTDLFITHNFPKDVPAFFNHFRFGDMPIGIADYNTYIQLSVAAPEIVGKWKMAPLPGVRGADGQVVRWSAQSTTAGMLMEKGKRKEQAWTFLDWWTSTATQAKFANDIESFAGIEYRWNPANIEALNYVPWPSEDMEVLAEQGRWGKNMPYVPGYYFLAREMDFAWNNAVLSGMPGKEAISKAEVSLQREMARKQKEFGFGPGTDLKVPIDEQSFEGGGNHDGK</sequence>
<accession>A0ABS4IPF8</accession>
<dbReference type="InterPro" id="IPR050490">
    <property type="entry name" value="Bact_solute-bd_prot1"/>
</dbReference>
<reference evidence="2 3" key="1">
    <citation type="submission" date="2021-03" db="EMBL/GenBank/DDBJ databases">
        <title>Genomic Encyclopedia of Type Strains, Phase IV (KMG-IV): sequencing the most valuable type-strain genomes for metagenomic binning, comparative biology and taxonomic classification.</title>
        <authorList>
            <person name="Goeker M."/>
        </authorList>
    </citation>
    <scope>NUCLEOTIDE SEQUENCE [LARGE SCALE GENOMIC DNA]</scope>
    <source>
        <strain evidence="2 3">DSM 26048</strain>
    </source>
</reference>
<name>A0ABS4IPF8_9BACL</name>
<dbReference type="InterPro" id="IPR006059">
    <property type="entry name" value="SBP"/>
</dbReference>
<feature type="region of interest" description="Disordered" evidence="1">
    <location>
        <begin position="988"/>
        <end position="1014"/>
    </location>
</feature>
<dbReference type="EMBL" id="JAGGLB010000002">
    <property type="protein sequence ID" value="MBP1989449.1"/>
    <property type="molecule type" value="Genomic_DNA"/>
</dbReference>
<dbReference type="Proteomes" id="UP001519287">
    <property type="component" value="Unassembled WGS sequence"/>
</dbReference>
<dbReference type="Pfam" id="PF01547">
    <property type="entry name" value="SBP_bac_1"/>
    <property type="match status" value="1"/>
</dbReference>
<keyword evidence="3" id="KW-1185">Reference proteome</keyword>
<dbReference type="PANTHER" id="PTHR43649">
    <property type="entry name" value="ARABINOSE-BINDING PROTEIN-RELATED"/>
    <property type="match status" value="1"/>
</dbReference>
<dbReference type="Gene3D" id="2.60.120.260">
    <property type="entry name" value="Galactose-binding domain-like"/>
    <property type="match status" value="2"/>
</dbReference>